<evidence type="ECO:0000313" key="4">
    <source>
        <dbReference type="EMBL" id="KAH7510781.1"/>
    </source>
</evidence>
<keyword evidence="1" id="KW-0677">Repeat</keyword>
<organism evidence="4 5">
    <name type="scientific">Ziziphus jujuba var. spinosa</name>
    <dbReference type="NCBI Taxonomy" id="714518"/>
    <lineage>
        <taxon>Eukaryota</taxon>
        <taxon>Viridiplantae</taxon>
        <taxon>Streptophyta</taxon>
        <taxon>Embryophyta</taxon>
        <taxon>Tracheophyta</taxon>
        <taxon>Spermatophyta</taxon>
        <taxon>Magnoliopsida</taxon>
        <taxon>eudicotyledons</taxon>
        <taxon>Gunneridae</taxon>
        <taxon>Pentapetalae</taxon>
        <taxon>rosids</taxon>
        <taxon>fabids</taxon>
        <taxon>Rosales</taxon>
        <taxon>Rhamnaceae</taxon>
        <taxon>Paliureae</taxon>
        <taxon>Ziziphus</taxon>
    </lineage>
</organism>
<name>A0A978U8J6_ZIZJJ</name>
<proteinExistence type="predicted"/>
<feature type="compositionally biased region" description="Polar residues" evidence="3">
    <location>
        <begin position="80"/>
        <end position="95"/>
    </location>
</feature>
<evidence type="ECO:0008006" key="6">
    <source>
        <dbReference type="Google" id="ProtNLM"/>
    </source>
</evidence>
<comment type="caution">
    <text evidence="4">The sequence shown here is derived from an EMBL/GenBank/DDBJ whole genome shotgun (WGS) entry which is preliminary data.</text>
</comment>
<protein>
    <recommendedName>
        <fullName evidence="6">Pentatricopeptide repeat-containing protein</fullName>
    </recommendedName>
</protein>
<gene>
    <name evidence="4" type="ORF">FEM48_ZijujUnG0089300</name>
</gene>
<sequence>MKDHSLVPSECLYKTLIAGYIAKGNRDRALFLYNEMVSKGLRPNCPYFFYDGEKNKKKGRLEDLQSFLVNVKSTDGCNKSLNSNIPSSQQWTSASGGAVHQQYGHNQQQHQNQQQQSGSWRWRSADPITQVETVRSPTSSSSAGGGGGHDRGRSGQPATTPAPKVQYQTPSSSAGM</sequence>
<dbReference type="Gene3D" id="1.25.40.10">
    <property type="entry name" value="Tetratricopeptide repeat domain"/>
    <property type="match status" value="1"/>
</dbReference>
<dbReference type="EMBL" id="JAEACU010000351">
    <property type="protein sequence ID" value="KAH7510781.1"/>
    <property type="molecule type" value="Genomic_DNA"/>
</dbReference>
<evidence type="ECO:0000313" key="5">
    <source>
        <dbReference type="Proteomes" id="UP000813462"/>
    </source>
</evidence>
<dbReference type="NCBIfam" id="TIGR00756">
    <property type="entry name" value="PPR"/>
    <property type="match status" value="1"/>
</dbReference>
<feature type="compositionally biased region" description="Low complexity" evidence="3">
    <location>
        <begin position="101"/>
        <end position="119"/>
    </location>
</feature>
<dbReference type="AlphaFoldDB" id="A0A978U8J6"/>
<evidence type="ECO:0000256" key="3">
    <source>
        <dbReference type="SAM" id="MobiDB-lite"/>
    </source>
</evidence>
<feature type="repeat" description="PPR" evidence="2">
    <location>
        <begin position="9"/>
        <end position="43"/>
    </location>
</feature>
<dbReference type="InterPro" id="IPR002885">
    <property type="entry name" value="PPR_rpt"/>
</dbReference>
<feature type="region of interest" description="Disordered" evidence="3">
    <location>
        <begin position="80"/>
        <end position="176"/>
    </location>
</feature>
<dbReference type="Proteomes" id="UP000813462">
    <property type="component" value="Unassembled WGS sequence"/>
</dbReference>
<accession>A0A978U8J6</accession>
<feature type="compositionally biased region" description="Polar residues" evidence="3">
    <location>
        <begin position="166"/>
        <end position="176"/>
    </location>
</feature>
<reference evidence="4" key="1">
    <citation type="journal article" date="2021" name="Front. Plant Sci.">
        <title>Chromosome-Scale Genome Assembly for Chinese Sour Jujube and Insights Into Its Genome Evolution and Domestication Signature.</title>
        <authorList>
            <person name="Shen L.-Y."/>
            <person name="Luo H."/>
            <person name="Wang X.-L."/>
            <person name="Wang X.-M."/>
            <person name="Qiu X.-J."/>
            <person name="Liu H."/>
            <person name="Zhou S.-S."/>
            <person name="Jia K.-H."/>
            <person name="Nie S."/>
            <person name="Bao Y.-T."/>
            <person name="Zhang R.-G."/>
            <person name="Yun Q.-Z."/>
            <person name="Chai Y.-H."/>
            <person name="Lu J.-Y."/>
            <person name="Li Y."/>
            <person name="Zhao S.-W."/>
            <person name="Mao J.-F."/>
            <person name="Jia S.-G."/>
            <person name="Mao Y.-M."/>
        </authorList>
    </citation>
    <scope>NUCLEOTIDE SEQUENCE</scope>
    <source>
        <strain evidence="4">AT0</strain>
        <tissue evidence="4">Leaf</tissue>
    </source>
</reference>
<dbReference type="InterPro" id="IPR011990">
    <property type="entry name" value="TPR-like_helical_dom_sf"/>
</dbReference>
<evidence type="ECO:0000256" key="2">
    <source>
        <dbReference type="PROSITE-ProRule" id="PRU00708"/>
    </source>
</evidence>
<dbReference type="PROSITE" id="PS51375">
    <property type="entry name" value="PPR"/>
    <property type="match status" value="1"/>
</dbReference>
<evidence type="ECO:0000256" key="1">
    <source>
        <dbReference type="ARBA" id="ARBA00022737"/>
    </source>
</evidence>